<keyword evidence="1" id="KW-0812">Transmembrane</keyword>
<keyword evidence="1" id="KW-0472">Membrane</keyword>
<proteinExistence type="predicted"/>
<accession>A0A833X9W9</accession>
<reference evidence="2" key="1">
    <citation type="submission" date="2015-10" db="EMBL/GenBank/DDBJ databases">
        <authorList>
            <person name="Martinez-Garcia P.J."/>
            <person name="Crepeau M.W."/>
            <person name="Puiu D."/>
            <person name="Gonzalez-Ibeas D."/>
            <person name="Whalen J."/>
            <person name="Stevens K."/>
            <person name="Paul R."/>
            <person name="Butterfield T."/>
            <person name="Britton M."/>
            <person name="Reagan R."/>
            <person name="Chakraborty S."/>
            <person name="Walawage S.L."/>
            <person name="Vasquez-Gross H.A."/>
            <person name="Cardeno C."/>
            <person name="Famula R."/>
            <person name="Pratt K."/>
            <person name="Kuruganti S."/>
            <person name="Aradhya M.K."/>
            <person name="Leslie C.A."/>
            <person name="Dandekar A.M."/>
            <person name="Salzberg S.L."/>
            <person name="Wegrzyn J.L."/>
            <person name="Langley C.H."/>
            <person name="Neale D.B."/>
        </authorList>
    </citation>
    <scope>NUCLEOTIDE SEQUENCE</scope>
    <source>
        <tissue evidence="2">Leaves</tissue>
    </source>
</reference>
<dbReference type="Proteomes" id="UP000619265">
    <property type="component" value="Unassembled WGS sequence"/>
</dbReference>
<reference evidence="2" key="2">
    <citation type="submission" date="2020-03" db="EMBL/GenBank/DDBJ databases">
        <title>Walnut 2.0.</title>
        <authorList>
            <person name="Marrano A."/>
            <person name="Britton M."/>
            <person name="Zimin A.V."/>
            <person name="Zaini P.A."/>
            <person name="Workman R."/>
            <person name="Puiu D."/>
            <person name="Bianco L."/>
            <person name="Allen B.J."/>
            <person name="Troggio M."/>
            <person name="Leslie C.A."/>
            <person name="Timp W."/>
            <person name="Dendekar A."/>
            <person name="Salzberg S.L."/>
            <person name="Neale D.B."/>
        </authorList>
    </citation>
    <scope>NUCLEOTIDE SEQUENCE</scope>
    <source>
        <tissue evidence="2">Leaves</tissue>
    </source>
</reference>
<organism evidence="2 3">
    <name type="scientific">Juglans regia</name>
    <name type="common">English walnut</name>
    <dbReference type="NCBI Taxonomy" id="51240"/>
    <lineage>
        <taxon>Eukaryota</taxon>
        <taxon>Viridiplantae</taxon>
        <taxon>Streptophyta</taxon>
        <taxon>Embryophyta</taxon>
        <taxon>Tracheophyta</taxon>
        <taxon>Spermatophyta</taxon>
        <taxon>Magnoliopsida</taxon>
        <taxon>eudicotyledons</taxon>
        <taxon>Gunneridae</taxon>
        <taxon>Pentapetalae</taxon>
        <taxon>rosids</taxon>
        <taxon>fabids</taxon>
        <taxon>Fagales</taxon>
        <taxon>Juglandaceae</taxon>
        <taxon>Juglans</taxon>
    </lineage>
</organism>
<evidence type="ECO:0000313" key="2">
    <source>
        <dbReference type="EMBL" id="KAF5457540.1"/>
    </source>
</evidence>
<dbReference type="Gramene" id="Jr10_06090_p1">
    <property type="protein sequence ID" value="cds.Jr10_06090_p1"/>
    <property type="gene ID" value="Jr10_06090"/>
</dbReference>
<comment type="caution">
    <text evidence="2">The sequence shown here is derived from an EMBL/GenBank/DDBJ whole genome shotgun (WGS) entry which is preliminary data.</text>
</comment>
<gene>
    <name evidence="2" type="ORF">F2P56_021637</name>
</gene>
<dbReference type="InterPro" id="IPR040256">
    <property type="entry name" value="At4g02000-like"/>
</dbReference>
<dbReference type="EMBL" id="LIHL02000010">
    <property type="protein sequence ID" value="KAF5457540.1"/>
    <property type="molecule type" value="Genomic_DNA"/>
</dbReference>
<evidence type="ECO:0000313" key="3">
    <source>
        <dbReference type="Proteomes" id="UP000619265"/>
    </source>
</evidence>
<feature type="transmembrane region" description="Helical" evidence="1">
    <location>
        <begin position="417"/>
        <end position="438"/>
    </location>
</feature>
<evidence type="ECO:0000256" key="1">
    <source>
        <dbReference type="SAM" id="Phobius"/>
    </source>
</evidence>
<protein>
    <recommendedName>
        <fullName evidence="4">DUF4283 domain-containing protein</fullName>
    </recommendedName>
</protein>
<dbReference type="PANTHER" id="PTHR31286">
    <property type="entry name" value="GLYCINE-RICH CELL WALL STRUCTURAL PROTEIN 1.8-LIKE"/>
    <property type="match status" value="1"/>
</dbReference>
<sequence length="481" mass="54288">MPVVLAMQRPRNIFIRMINETDLHKALSRESCDIEGVPYRPFAWSPEIDEDLEPPFVPAWVFLPGLPPNFYHSSVLEMLTAPIGRYIRRDNPTTCATRTDRARVCLEIDASKEQISHFWIGIPGMPRSRRQEIIYETLPAYCLKCRCQGHNQKTCRYGRDPKPKEKGGKIWVKKSEQLKAKGENIDSACLNAVFVTNSTAEKTLVPVDGVVISDQGELSKEDPRFVEQMQEVSEEHLMMVVPDLVDENMAANTHEVIQKAVNDVEFPLDNFADEDDAGQGTVGMPKSGLCEDAFGMGSRFEVLYEGKQPSTVALVEYGPSFPLERIIVEELNEEVDEELAHDGCIHAQYGCDPVCADDEREKNCIDGFVCSDSDSDGVFEHLSKENLVVSDSDIQSEMTLSVEVVGLGWHWRWRSLMVGWALVGSLICLSVEILYLGVMVILEAPAIGRVLIVVFLILRLLILFLMLLWNTWLVPLRIMRR</sequence>
<feature type="transmembrane region" description="Helical" evidence="1">
    <location>
        <begin position="450"/>
        <end position="474"/>
    </location>
</feature>
<keyword evidence="1" id="KW-1133">Transmembrane helix</keyword>
<name>A0A833X9W9_JUGRE</name>
<evidence type="ECO:0008006" key="4">
    <source>
        <dbReference type="Google" id="ProtNLM"/>
    </source>
</evidence>
<dbReference type="AlphaFoldDB" id="A0A833X9W9"/>
<dbReference type="PANTHER" id="PTHR31286:SF99">
    <property type="entry name" value="DUF4283 DOMAIN-CONTAINING PROTEIN"/>
    <property type="match status" value="1"/>
</dbReference>